<sequence length="39" mass="4607">MDAGKPLTKGRSRRISPRLGRRSRRPNCLTLRRHGWLHN</sequence>
<name>A0A382A4I1_9ZZZZ</name>
<feature type="compositionally biased region" description="Basic residues" evidence="1">
    <location>
        <begin position="8"/>
        <end position="26"/>
    </location>
</feature>
<proteinExistence type="predicted"/>
<protein>
    <submittedName>
        <fullName evidence="2">Uncharacterized protein</fullName>
    </submittedName>
</protein>
<reference evidence="2" key="1">
    <citation type="submission" date="2018-05" db="EMBL/GenBank/DDBJ databases">
        <authorList>
            <person name="Lanie J.A."/>
            <person name="Ng W.-L."/>
            <person name="Kazmierczak K.M."/>
            <person name="Andrzejewski T.M."/>
            <person name="Davidsen T.M."/>
            <person name="Wayne K.J."/>
            <person name="Tettelin H."/>
            <person name="Glass J.I."/>
            <person name="Rusch D."/>
            <person name="Podicherti R."/>
            <person name="Tsui H.-C.T."/>
            <person name="Winkler M.E."/>
        </authorList>
    </citation>
    <scope>NUCLEOTIDE SEQUENCE</scope>
</reference>
<gene>
    <name evidence="2" type="ORF">METZ01_LOCUS148841</name>
</gene>
<evidence type="ECO:0000256" key="1">
    <source>
        <dbReference type="SAM" id="MobiDB-lite"/>
    </source>
</evidence>
<evidence type="ECO:0000313" key="2">
    <source>
        <dbReference type="EMBL" id="SVA95987.1"/>
    </source>
</evidence>
<dbReference type="EMBL" id="UINC01023734">
    <property type="protein sequence ID" value="SVA95987.1"/>
    <property type="molecule type" value="Genomic_DNA"/>
</dbReference>
<organism evidence="2">
    <name type="scientific">marine metagenome</name>
    <dbReference type="NCBI Taxonomy" id="408172"/>
    <lineage>
        <taxon>unclassified sequences</taxon>
        <taxon>metagenomes</taxon>
        <taxon>ecological metagenomes</taxon>
    </lineage>
</organism>
<dbReference type="AlphaFoldDB" id="A0A382A4I1"/>
<accession>A0A382A4I1</accession>
<feature type="region of interest" description="Disordered" evidence="1">
    <location>
        <begin position="1"/>
        <end position="26"/>
    </location>
</feature>